<gene>
    <name evidence="8" type="ORF">N7498_005790</name>
</gene>
<evidence type="ECO:0000313" key="9">
    <source>
        <dbReference type="Proteomes" id="UP001150904"/>
    </source>
</evidence>
<dbReference type="PANTHER" id="PTHR13789:SF147">
    <property type="entry name" value="PUTATIVE (AFU_ORTHOLOGUE AFUA_2G01950)-RELATED"/>
    <property type="match status" value="1"/>
</dbReference>
<dbReference type="GO" id="GO:0004497">
    <property type="term" value="F:monooxygenase activity"/>
    <property type="evidence" value="ECO:0007669"/>
    <property type="project" value="UniProtKB-KW"/>
</dbReference>
<dbReference type="InterPro" id="IPR002938">
    <property type="entry name" value="FAD-bd"/>
</dbReference>
<proteinExistence type="inferred from homology"/>
<dbReference type="Pfam" id="PF01494">
    <property type="entry name" value="FAD_binding_3"/>
    <property type="match status" value="1"/>
</dbReference>
<evidence type="ECO:0000256" key="3">
    <source>
        <dbReference type="ARBA" id="ARBA00022827"/>
    </source>
</evidence>
<comment type="caution">
    <text evidence="8">The sequence shown here is derived from an EMBL/GenBank/DDBJ whole genome shotgun (WGS) entry which is preliminary data.</text>
</comment>
<accession>A0A9W9MP40</accession>
<dbReference type="RefSeq" id="XP_058309390.1">
    <property type="nucleotide sequence ID" value="XM_058452852.1"/>
</dbReference>
<name>A0A9W9MP40_9EURO</name>
<feature type="domain" description="FAD-binding" evidence="7">
    <location>
        <begin position="2"/>
        <end position="335"/>
    </location>
</feature>
<protein>
    <recommendedName>
        <fullName evidence="7">FAD-binding domain-containing protein</fullName>
    </recommendedName>
</protein>
<dbReference type="GO" id="GO:0071949">
    <property type="term" value="F:FAD binding"/>
    <property type="evidence" value="ECO:0007669"/>
    <property type="project" value="InterPro"/>
</dbReference>
<dbReference type="PRINTS" id="PR00420">
    <property type="entry name" value="RNGMNOXGNASE"/>
</dbReference>
<comment type="similarity">
    <text evidence="1">Belongs to the paxM FAD-dependent monooxygenase family.</text>
</comment>
<keyword evidence="5" id="KW-0503">Monooxygenase</keyword>
<keyword evidence="3" id="KW-0274">FAD</keyword>
<evidence type="ECO:0000256" key="4">
    <source>
        <dbReference type="ARBA" id="ARBA00023002"/>
    </source>
</evidence>
<keyword evidence="2" id="KW-0285">Flavoprotein</keyword>
<dbReference type="OrthoDB" id="16820at2759"/>
<keyword evidence="9" id="KW-1185">Reference proteome</keyword>
<dbReference type="Proteomes" id="UP001150904">
    <property type="component" value="Unassembled WGS sequence"/>
</dbReference>
<evidence type="ECO:0000313" key="8">
    <source>
        <dbReference type="EMBL" id="KAJ5204911.1"/>
    </source>
</evidence>
<dbReference type="GeneID" id="83180153"/>
<evidence type="ECO:0000256" key="2">
    <source>
        <dbReference type="ARBA" id="ARBA00022630"/>
    </source>
</evidence>
<evidence type="ECO:0000256" key="6">
    <source>
        <dbReference type="SAM" id="MobiDB-lite"/>
    </source>
</evidence>
<dbReference type="EMBL" id="JAPQKR010000012">
    <property type="protein sequence ID" value="KAJ5204911.1"/>
    <property type="molecule type" value="Genomic_DNA"/>
</dbReference>
<evidence type="ECO:0000256" key="5">
    <source>
        <dbReference type="ARBA" id="ARBA00023033"/>
    </source>
</evidence>
<feature type="compositionally biased region" description="Basic and acidic residues" evidence="6">
    <location>
        <begin position="434"/>
        <end position="444"/>
    </location>
</feature>
<dbReference type="AlphaFoldDB" id="A0A9W9MP40"/>
<keyword evidence="4" id="KW-0560">Oxidoreductase</keyword>
<organism evidence="8 9">
    <name type="scientific">Penicillium cinerascens</name>
    <dbReference type="NCBI Taxonomy" id="70096"/>
    <lineage>
        <taxon>Eukaryota</taxon>
        <taxon>Fungi</taxon>
        <taxon>Dikarya</taxon>
        <taxon>Ascomycota</taxon>
        <taxon>Pezizomycotina</taxon>
        <taxon>Eurotiomycetes</taxon>
        <taxon>Eurotiomycetidae</taxon>
        <taxon>Eurotiales</taxon>
        <taxon>Aspergillaceae</taxon>
        <taxon>Penicillium</taxon>
    </lineage>
</organism>
<sequence>MEILIVGAGLGGLAAACCFAKDGHHVFEQRDKLSPKGSGLMIRPGASRILHSWGLGDAIEHVADTCLPFSIRDLKTDKDKIRALPASLSKYPDWGIHRPILQDILYQHAMQAGAEIIFSSVVEDFSDEPDRRPSLQLKAGKTIAGDLILIADGIRSRLRSKVLFDISAGWSVDPKISESVFYGVTVPRQELESDNDAVLLLQQDEPCVWVDNERFVVGRKPRKLEFWSGLFGINYDDGQASMWNELSDRLTITKDGDIAFVRQRFEGICPSLSAVLKLASKCDRWKIAEMPNLPRWTSKSGRTILLGDSAHAMEPNAAQGLSQIIEDIGVLQTLLLSYSHLDISVISRFWEDIRKPRVERIKSYAAWNTQMFLGKKDRVASHSKYADTDWESIKNIEPDPATDFNSPAFFKWAHDYDAIEQVSLPLGSSTSPPEEERRECIENQ</sequence>
<evidence type="ECO:0000256" key="1">
    <source>
        <dbReference type="ARBA" id="ARBA00007992"/>
    </source>
</evidence>
<reference evidence="8" key="2">
    <citation type="journal article" date="2023" name="IMA Fungus">
        <title>Comparative genomic study of the Penicillium genus elucidates a diverse pangenome and 15 lateral gene transfer events.</title>
        <authorList>
            <person name="Petersen C."/>
            <person name="Sorensen T."/>
            <person name="Nielsen M.R."/>
            <person name="Sondergaard T.E."/>
            <person name="Sorensen J.L."/>
            <person name="Fitzpatrick D.A."/>
            <person name="Frisvad J.C."/>
            <person name="Nielsen K.L."/>
        </authorList>
    </citation>
    <scope>NUCLEOTIDE SEQUENCE</scope>
    <source>
        <strain evidence="8">IBT 15544</strain>
    </source>
</reference>
<reference evidence="8" key="1">
    <citation type="submission" date="2022-12" db="EMBL/GenBank/DDBJ databases">
        <authorList>
            <person name="Petersen C."/>
        </authorList>
    </citation>
    <scope>NUCLEOTIDE SEQUENCE</scope>
    <source>
        <strain evidence="8">IBT 15544</strain>
    </source>
</reference>
<dbReference type="InterPro" id="IPR050493">
    <property type="entry name" value="FAD-dep_Monooxygenase_BioMet"/>
</dbReference>
<evidence type="ECO:0000259" key="7">
    <source>
        <dbReference type="Pfam" id="PF01494"/>
    </source>
</evidence>
<dbReference type="Gene3D" id="3.50.50.60">
    <property type="entry name" value="FAD/NAD(P)-binding domain"/>
    <property type="match status" value="1"/>
</dbReference>
<feature type="region of interest" description="Disordered" evidence="6">
    <location>
        <begin position="424"/>
        <end position="444"/>
    </location>
</feature>
<dbReference type="SUPFAM" id="SSF51905">
    <property type="entry name" value="FAD/NAD(P)-binding domain"/>
    <property type="match status" value="1"/>
</dbReference>
<dbReference type="PANTHER" id="PTHR13789">
    <property type="entry name" value="MONOOXYGENASE"/>
    <property type="match status" value="1"/>
</dbReference>
<dbReference type="InterPro" id="IPR036188">
    <property type="entry name" value="FAD/NAD-bd_sf"/>
</dbReference>